<proteinExistence type="predicted"/>
<protein>
    <submittedName>
        <fullName evidence="1">Uncharacterized protein</fullName>
    </submittedName>
</protein>
<dbReference type="EMBL" id="JAUESC010000004">
    <property type="protein sequence ID" value="KAK0596550.1"/>
    <property type="molecule type" value="Genomic_DNA"/>
</dbReference>
<reference evidence="1" key="2">
    <citation type="submission" date="2023-06" db="EMBL/GenBank/DDBJ databases">
        <authorList>
            <person name="Swenson N.G."/>
            <person name="Wegrzyn J.L."/>
            <person name="Mcevoy S.L."/>
        </authorList>
    </citation>
    <scope>NUCLEOTIDE SEQUENCE</scope>
    <source>
        <strain evidence="1">NS2018</strain>
        <tissue evidence="1">Leaf</tissue>
    </source>
</reference>
<sequence>MVFMRIEVHSPIRLTTSTQVITEERSQLPMDFKAVTCQAFTKAWKKQHVELHLSSHPHNIRREDIISQAYERFQGSCKSQSVHFQVKGSNTAPDTVTFCLLSHHWTC</sequence>
<evidence type="ECO:0000313" key="2">
    <source>
        <dbReference type="Proteomes" id="UP001168877"/>
    </source>
</evidence>
<dbReference type="AlphaFoldDB" id="A0AA39SVY1"/>
<evidence type="ECO:0000313" key="1">
    <source>
        <dbReference type="EMBL" id="KAK0596550.1"/>
    </source>
</evidence>
<accession>A0AA39SVY1</accession>
<dbReference type="Proteomes" id="UP001168877">
    <property type="component" value="Unassembled WGS sequence"/>
</dbReference>
<gene>
    <name evidence="1" type="ORF">LWI29_016702</name>
</gene>
<keyword evidence="2" id="KW-1185">Reference proteome</keyword>
<reference evidence="1" key="1">
    <citation type="journal article" date="2022" name="Plant J.">
        <title>Strategies of tolerance reflected in two North American maple genomes.</title>
        <authorList>
            <person name="McEvoy S.L."/>
            <person name="Sezen U.U."/>
            <person name="Trouern-Trend A."/>
            <person name="McMahon S.M."/>
            <person name="Schaberg P.G."/>
            <person name="Yang J."/>
            <person name="Wegrzyn J.L."/>
            <person name="Swenson N.G."/>
        </authorList>
    </citation>
    <scope>NUCLEOTIDE SEQUENCE</scope>
    <source>
        <strain evidence="1">NS2018</strain>
    </source>
</reference>
<name>A0AA39SVY1_ACESA</name>
<comment type="caution">
    <text evidence="1">The sequence shown here is derived from an EMBL/GenBank/DDBJ whole genome shotgun (WGS) entry which is preliminary data.</text>
</comment>
<organism evidence="1 2">
    <name type="scientific">Acer saccharum</name>
    <name type="common">Sugar maple</name>
    <dbReference type="NCBI Taxonomy" id="4024"/>
    <lineage>
        <taxon>Eukaryota</taxon>
        <taxon>Viridiplantae</taxon>
        <taxon>Streptophyta</taxon>
        <taxon>Embryophyta</taxon>
        <taxon>Tracheophyta</taxon>
        <taxon>Spermatophyta</taxon>
        <taxon>Magnoliopsida</taxon>
        <taxon>eudicotyledons</taxon>
        <taxon>Gunneridae</taxon>
        <taxon>Pentapetalae</taxon>
        <taxon>rosids</taxon>
        <taxon>malvids</taxon>
        <taxon>Sapindales</taxon>
        <taxon>Sapindaceae</taxon>
        <taxon>Hippocastanoideae</taxon>
        <taxon>Acereae</taxon>
        <taxon>Acer</taxon>
    </lineage>
</organism>